<dbReference type="Proteomes" id="UP000677875">
    <property type="component" value="Unassembled WGS sequence"/>
</dbReference>
<dbReference type="AlphaFoldDB" id="A0A940XE50"/>
<protein>
    <recommendedName>
        <fullName evidence="1">Immunity protein 35 domain-containing protein</fullName>
    </recommendedName>
</protein>
<comment type="caution">
    <text evidence="2">The sequence shown here is derived from an EMBL/GenBank/DDBJ whole genome shotgun (WGS) entry which is preliminary data.</text>
</comment>
<dbReference type="Pfam" id="PF15567">
    <property type="entry name" value="Imm35"/>
    <property type="match status" value="1"/>
</dbReference>
<evidence type="ECO:0000313" key="3">
    <source>
        <dbReference type="Proteomes" id="UP000677875"/>
    </source>
</evidence>
<organism evidence="2 3">
    <name type="scientific">Streptomyces tagetis</name>
    <dbReference type="NCBI Taxonomy" id="2820809"/>
    <lineage>
        <taxon>Bacteria</taxon>
        <taxon>Bacillati</taxon>
        <taxon>Actinomycetota</taxon>
        <taxon>Actinomycetes</taxon>
        <taxon>Kitasatosporales</taxon>
        <taxon>Streptomycetaceae</taxon>
        <taxon>Streptomyces</taxon>
    </lineage>
</organism>
<proteinExistence type="predicted"/>
<sequence length="184" mass="19688">MVERETAVRAVTEELDRAYRQARAAGADPERGVVTHAVAHPLVWIVHGTSEAHARTGDPRRMPVGHGPYLVDRTDGGLHTIGAVAAASGRWEDDHRARVRGLPVRTAVDDLHDELRASAATRGRAHAGRLLRHRVPGLSPAETVAYVHALHTGGTPAAHLVARVAAHVVPAPDPVLSVRTVRRG</sequence>
<dbReference type="RefSeq" id="WP_210870344.1">
    <property type="nucleotide sequence ID" value="NZ_JAGPNL010000002.1"/>
</dbReference>
<feature type="domain" description="Immunity protein 35" evidence="1">
    <location>
        <begin position="6"/>
        <end position="93"/>
    </location>
</feature>
<gene>
    <name evidence="2" type="ORF">J5Y05_09645</name>
</gene>
<evidence type="ECO:0000259" key="1">
    <source>
        <dbReference type="Pfam" id="PF15567"/>
    </source>
</evidence>
<accession>A0A940XE50</accession>
<dbReference type="EMBL" id="JAGPNL010000002">
    <property type="protein sequence ID" value="MBQ0826770.1"/>
    <property type="molecule type" value="Genomic_DNA"/>
</dbReference>
<reference evidence="2" key="1">
    <citation type="submission" date="2021-04" db="EMBL/GenBank/DDBJ databases">
        <title>Genome seq and assembly of Streptomyces sp. RG38.</title>
        <authorList>
            <person name="Chhetri G."/>
        </authorList>
    </citation>
    <scope>NUCLEOTIDE SEQUENCE</scope>
    <source>
        <strain evidence="2">RG38</strain>
    </source>
</reference>
<keyword evidence="3" id="KW-1185">Reference proteome</keyword>
<dbReference type="InterPro" id="IPR029082">
    <property type="entry name" value="Imm35"/>
</dbReference>
<name>A0A940XE50_9ACTN</name>
<evidence type="ECO:0000313" key="2">
    <source>
        <dbReference type="EMBL" id="MBQ0826770.1"/>
    </source>
</evidence>